<sequence>MIDIRDHGGNYAGKKGLTIEGVFEERAKCHTSVKKNNIYSINRYNYVNDYKQYLSGHGWIAGSSAMTCPDLFSLGNDIYLVVSGNNKSEIYAMFFKLTGNIMSFIREFKIADGLVNYGFSKITKDKKKLIITYRDLVNYDGTVICCAINEDQTLTIGQSKMLVDSGTNASVLQISEMLDDNCGILVSRINGSNHTFATLFSLNGNNINAHNSLQVSSNAGGNGLTMNAVDSNTAIITTRKNNDASMVYYYMLRRTGSTLYKSVEYATSNQSIYPVGQISDLSISSQDEVYYYVNLLTAGATYSSSWKFRIPKDNTNLSFSLLSVTNYPNEVSGLSTISFIDNHRNGVSCRRDTAATSIARLRMWNSEYASGYNEVSASLMYNMSNDMCMCKDVISGDTKKFLLFTFASFPTFIIFETEHKLNIYKPGQLTSTSYNGAFFSVPKEDGPTNSWVKTSTLI</sequence>
<name>A0A7S8HFN7_9BACI</name>
<organism evidence="1 2">
    <name type="scientific">Mangrovibacillus cuniculi</name>
    <dbReference type="NCBI Taxonomy" id="2593652"/>
    <lineage>
        <taxon>Bacteria</taxon>
        <taxon>Bacillati</taxon>
        <taxon>Bacillota</taxon>
        <taxon>Bacilli</taxon>
        <taxon>Bacillales</taxon>
        <taxon>Bacillaceae</taxon>
        <taxon>Mangrovibacillus</taxon>
    </lineage>
</organism>
<dbReference type="Proteomes" id="UP000593626">
    <property type="component" value="Chromosome"/>
</dbReference>
<accession>A0A7S8HFN7</accession>
<dbReference type="AlphaFoldDB" id="A0A7S8HFN7"/>
<reference evidence="1 2" key="1">
    <citation type="submission" date="2019-07" db="EMBL/GenBank/DDBJ databases">
        <title>Genome sequence of 2 isolates from Red Sea Mangroves.</title>
        <authorList>
            <person name="Sefrji F."/>
            <person name="Michoud G."/>
            <person name="Merlino G."/>
            <person name="Daffonchio D."/>
        </authorList>
    </citation>
    <scope>NUCLEOTIDE SEQUENCE [LARGE SCALE GENOMIC DNA]</scope>
    <source>
        <strain evidence="1 2">R1DC41</strain>
    </source>
</reference>
<dbReference type="KEGG" id="mcui:G8O30_09060"/>
<gene>
    <name evidence="1" type="ORF">G8O30_09060</name>
</gene>
<proteinExistence type="predicted"/>
<dbReference type="RefSeq" id="WP_239671771.1">
    <property type="nucleotide sequence ID" value="NZ_CP049742.1"/>
</dbReference>
<protein>
    <submittedName>
        <fullName evidence="1">Uncharacterized protein</fullName>
    </submittedName>
</protein>
<evidence type="ECO:0000313" key="2">
    <source>
        <dbReference type="Proteomes" id="UP000593626"/>
    </source>
</evidence>
<dbReference type="EMBL" id="CP049742">
    <property type="protein sequence ID" value="QPC47104.1"/>
    <property type="molecule type" value="Genomic_DNA"/>
</dbReference>
<keyword evidence="2" id="KW-1185">Reference proteome</keyword>
<evidence type="ECO:0000313" key="1">
    <source>
        <dbReference type="EMBL" id="QPC47104.1"/>
    </source>
</evidence>